<comment type="caution">
    <text evidence="1">The sequence shown here is derived from an EMBL/GenBank/DDBJ whole genome shotgun (WGS) entry which is preliminary data.</text>
</comment>
<gene>
    <name evidence="1" type="ORF">RFI_29985</name>
</gene>
<name>X6M0N1_RETFI</name>
<feature type="non-terminal residue" evidence="1">
    <location>
        <position position="172"/>
    </location>
</feature>
<dbReference type="EMBL" id="ASPP01026187">
    <property type="protein sequence ID" value="ETO07409.1"/>
    <property type="molecule type" value="Genomic_DNA"/>
</dbReference>
<reference evidence="1 2" key="1">
    <citation type="journal article" date="2013" name="Curr. Biol.">
        <title>The Genome of the Foraminiferan Reticulomyxa filosa.</title>
        <authorList>
            <person name="Glockner G."/>
            <person name="Hulsmann N."/>
            <person name="Schleicher M."/>
            <person name="Noegel A.A."/>
            <person name="Eichinger L."/>
            <person name="Gallinger C."/>
            <person name="Pawlowski J."/>
            <person name="Sierra R."/>
            <person name="Euteneuer U."/>
            <person name="Pillet L."/>
            <person name="Moustafa A."/>
            <person name="Platzer M."/>
            <person name="Groth M."/>
            <person name="Szafranski K."/>
            <person name="Schliwa M."/>
        </authorList>
    </citation>
    <scope>NUCLEOTIDE SEQUENCE [LARGE SCALE GENOMIC DNA]</scope>
</reference>
<evidence type="ECO:0000313" key="2">
    <source>
        <dbReference type="Proteomes" id="UP000023152"/>
    </source>
</evidence>
<organism evidence="1 2">
    <name type="scientific">Reticulomyxa filosa</name>
    <dbReference type="NCBI Taxonomy" id="46433"/>
    <lineage>
        <taxon>Eukaryota</taxon>
        <taxon>Sar</taxon>
        <taxon>Rhizaria</taxon>
        <taxon>Retaria</taxon>
        <taxon>Foraminifera</taxon>
        <taxon>Monothalamids</taxon>
        <taxon>Reticulomyxidae</taxon>
        <taxon>Reticulomyxa</taxon>
    </lineage>
</organism>
<dbReference type="AlphaFoldDB" id="X6M0N1"/>
<protein>
    <submittedName>
        <fullName evidence="1">Uncharacterized protein</fullName>
    </submittedName>
</protein>
<accession>X6M0N1</accession>
<proteinExistence type="predicted"/>
<dbReference type="Proteomes" id="UP000023152">
    <property type="component" value="Unassembled WGS sequence"/>
</dbReference>
<keyword evidence="2" id="KW-1185">Reference proteome</keyword>
<evidence type="ECO:0000313" key="1">
    <source>
        <dbReference type="EMBL" id="ETO07409.1"/>
    </source>
</evidence>
<sequence length="172" mass="21022">MAFFFLFIQENEPYNKEREENDYEQCNTKYNIFERNQWKLVNEKLNLTTQKNIKNEKRRNNIKELQKWFNGKYVSRDKCIIKVSTDCTYSQWNQKPQDVKNKSIMKYFGNRYGKIIKISWCSDDEVMLTFAEHFVDMAIDEHEKEKTELQNREKTKLQSKEKTKKEFEIITI</sequence>